<dbReference type="Proteomes" id="UP000784294">
    <property type="component" value="Unassembled WGS sequence"/>
</dbReference>
<dbReference type="AlphaFoldDB" id="A0A448XA83"/>
<proteinExistence type="predicted"/>
<sequence>MISTLEESDNETKEDLHDSLQDVGFSGNFSSQDVGLLFDDLSTLFNCLQIAYDGELTSPKWNQFKGVKPL</sequence>
<name>A0A448XA83_9PLAT</name>
<accession>A0A448XA83</accession>
<comment type="caution">
    <text evidence="1">The sequence shown here is derived from an EMBL/GenBank/DDBJ whole genome shotgun (WGS) entry which is preliminary data.</text>
</comment>
<evidence type="ECO:0000313" key="2">
    <source>
        <dbReference type="Proteomes" id="UP000784294"/>
    </source>
</evidence>
<protein>
    <submittedName>
        <fullName evidence="1">Uncharacterized protein</fullName>
    </submittedName>
</protein>
<gene>
    <name evidence="1" type="ORF">PXEA_LOCUS25587</name>
</gene>
<reference evidence="1" key="1">
    <citation type="submission" date="2018-11" db="EMBL/GenBank/DDBJ databases">
        <authorList>
            <consortium name="Pathogen Informatics"/>
        </authorList>
    </citation>
    <scope>NUCLEOTIDE SEQUENCE</scope>
</reference>
<dbReference type="OrthoDB" id="6086776at2759"/>
<evidence type="ECO:0000313" key="1">
    <source>
        <dbReference type="EMBL" id="VEL32147.1"/>
    </source>
</evidence>
<keyword evidence="2" id="KW-1185">Reference proteome</keyword>
<organism evidence="1 2">
    <name type="scientific">Protopolystoma xenopodis</name>
    <dbReference type="NCBI Taxonomy" id="117903"/>
    <lineage>
        <taxon>Eukaryota</taxon>
        <taxon>Metazoa</taxon>
        <taxon>Spiralia</taxon>
        <taxon>Lophotrochozoa</taxon>
        <taxon>Platyhelminthes</taxon>
        <taxon>Monogenea</taxon>
        <taxon>Polyopisthocotylea</taxon>
        <taxon>Polystomatidea</taxon>
        <taxon>Polystomatidae</taxon>
        <taxon>Protopolystoma</taxon>
    </lineage>
</organism>
<dbReference type="EMBL" id="CAAALY010130817">
    <property type="protein sequence ID" value="VEL32147.1"/>
    <property type="molecule type" value="Genomic_DNA"/>
</dbReference>